<protein>
    <submittedName>
        <fullName evidence="2">NAD(P)-binding Rossmann-like domain</fullName>
    </submittedName>
</protein>
<dbReference type="EMBL" id="BLLF01002723">
    <property type="protein sequence ID" value="GFH25112.1"/>
    <property type="molecule type" value="Genomic_DNA"/>
</dbReference>
<reference evidence="2 3" key="1">
    <citation type="submission" date="2020-02" db="EMBL/GenBank/DDBJ databases">
        <title>Draft genome sequence of Haematococcus lacustris strain NIES-144.</title>
        <authorList>
            <person name="Morimoto D."/>
            <person name="Nakagawa S."/>
            <person name="Yoshida T."/>
            <person name="Sawayama S."/>
        </authorList>
    </citation>
    <scope>NUCLEOTIDE SEQUENCE [LARGE SCALE GENOMIC DNA]</scope>
    <source>
        <strain evidence="2 3">NIES-144</strain>
    </source>
</reference>
<keyword evidence="3" id="KW-1185">Reference proteome</keyword>
<evidence type="ECO:0000256" key="1">
    <source>
        <dbReference type="SAM" id="MobiDB-lite"/>
    </source>
</evidence>
<name>A0A6A0A461_HAELA</name>
<accession>A0A6A0A461</accession>
<dbReference type="SUPFAM" id="SSF51905">
    <property type="entry name" value="FAD/NAD(P)-binding domain"/>
    <property type="match status" value="1"/>
</dbReference>
<dbReference type="AlphaFoldDB" id="A0A6A0A461"/>
<sequence>MEMRVAIVGAGLSGAVAASTLAKRGVAVTLFDLGRNSPDQGLQVQPAAAEPTCGGTPAARCGQCGGGSPSVHKAVNLDPHG</sequence>
<feature type="region of interest" description="Disordered" evidence="1">
    <location>
        <begin position="58"/>
        <end position="81"/>
    </location>
</feature>
<dbReference type="Proteomes" id="UP000485058">
    <property type="component" value="Unassembled WGS sequence"/>
</dbReference>
<dbReference type="Gene3D" id="3.40.50.720">
    <property type="entry name" value="NAD(P)-binding Rossmann-like Domain"/>
    <property type="match status" value="1"/>
</dbReference>
<gene>
    <name evidence="2" type="ORF">HaLaN_23023</name>
</gene>
<evidence type="ECO:0000313" key="2">
    <source>
        <dbReference type="EMBL" id="GFH25112.1"/>
    </source>
</evidence>
<proteinExistence type="predicted"/>
<dbReference type="InterPro" id="IPR036188">
    <property type="entry name" value="FAD/NAD-bd_sf"/>
</dbReference>
<comment type="caution">
    <text evidence="2">The sequence shown here is derived from an EMBL/GenBank/DDBJ whole genome shotgun (WGS) entry which is preliminary data.</text>
</comment>
<dbReference type="Pfam" id="PF13450">
    <property type="entry name" value="NAD_binding_8"/>
    <property type="match status" value="1"/>
</dbReference>
<organism evidence="2 3">
    <name type="scientific">Haematococcus lacustris</name>
    <name type="common">Green alga</name>
    <name type="synonym">Haematococcus pluvialis</name>
    <dbReference type="NCBI Taxonomy" id="44745"/>
    <lineage>
        <taxon>Eukaryota</taxon>
        <taxon>Viridiplantae</taxon>
        <taxon>Chlorophyta</taxon>
        <taxon>core chlorophytes</taxon>
        <taxon>Chlorophyceae</taxon>
        <taxon>CS clade</taxon>
        <taxon>Chlamydomonadales</taxon>
        <taxon>Haematococcaceae</taxon>
        <taxon>Haematococcus</taxon>
    </lineage>
</organism>
<evidence type="ECO:0000313" key="3">
    <source>
        <dbReference type="Proteomes" id="UP000485058"/>
    </source>
</evidence>